<dbReference type="EMBL" id="JAIMJC010000003">
    <property type="protein sequence ID" value="KAH0527117.1"/>
    <property type="molecule type" value="Genomic_DNA"/>
</dbReference>
<dbReference type="PANTHER" id="PTHR48182:SF3">
    <property type="entry name" value="DUF676 DOMAIN-CONTAINING PROTEIN"/>
    <property type="match status" value="1"/>
</dbReference>
<protein>
    <submittedName>
        <fullName evidence="1">Uncharacterized protein</fullName>
    </submittedName>
</protein>
<comment type="caution">
    <text evidence="1">The sequence shown here is derived from an EMBL/GenBank/DDBJ whole genome shotgun (WGS) entry which is preliminary data.</text>
</comment>
<keyword evidence="2" id="KW-1185">Reference proteome</keyword>
<proteinExistence type="predicted"/>
<dbReference type="Gene3D" id="3.40.50.1820">
    <property type="entry name" value="alpha/beta hydrolase"/>
    <property type="match status" value="1"/>
</dbReference>
<organism evidence="1 2">
    <name type="scientific">Trichoderma semiorbis</name>
    <dbReference type="NCBI Taxonomy" id="1491008"/>
    <lineage>
        <taxon>Eukaryota</taxon>
        <taxon>Fungi</taxon>
        <taxon>Dikarya</taxon>
        <taxon>Ascomycota</taxon>
        <taxon>Pezizomycotina</taxon>
        <taxon>Sordariomycetes</taxon>
        <taxon>Hypocreomycetidae</taxon>
        <taxon>Hypocreales</taxon>
        <taxon>Hypocreaceae</taxon>
        <taxon>Trichoderma</taxon>
    </lineage>
</organism>
<accession>A0A9P8HSX6</accession>
<dbReference type="PANTHER" id="PTHR48182">
    <property type="entry name" value="PROTEIN SERAC1"/>
    <property type="match status" value="1"/>
</dbReference>
<dbReference type="AlphaFoldDB" id="A0A9P8HSX6"/>
<dbReference type="InterPro" id="IPR029058">
    <property type="entry name" value="AB_hydrolase_fold"/>
</dbReference>
<dbReference type="InterPro" id="IPR052374">
    <property type="entry name" value="SERAC1"/>
</dbReference>
<evidence type="ECO:0000313" key="1">
    <source>
        <dbReference type="EMBL" id="KAH0527117.1"/>
    </source>
</evidence>
<dbReference type="SUPFAM" id="SSF53474">
    <property type="entry name" value="alpha/beta-Hydrolases"/>
    <property type="match status" value="1"/>
</dbReference>
<name>A0A9P8HSX6_9HYPO</name>
<reference evidence="1 2" key="1">
    <citation type="submission" date="2021-08" db="EMBL/GenBank/DDBJ databases">
        <title>The highly contiguous genome resource for Trichoderma semiorbis FJ059, a fungal antagonistic to plant pathogens.</title>
        <authorList>
            <person name="Liu T."/>
        </authorList>
    </citation>
    <scope>NUCLEOTIDE SEQUENCE [LARGE SCALE GENOMIC DNA]</scope>
    <source>
        <strain evidence="1 2">FJ059</strain>
    </source>
</reference>
<dbReference type="Proteomes" id="UP000826573">
    <property type="component" value="Unassembled WGS sequence"/>
</dbReference>
<gene>
    <name evidence="1" type="ORF">TsFJ059_002149</name>
</gene>
<sequence length="437" mass="49538">MEELLPGRVGLLEVYPYDSLSTDDHHSPDDNLSATDIDIIAIHGLDTSAPTTWEYRSQNGQTINWLRDKDMLPTAVPRACLMLYNWPAKFYTNAVDLTLHDLAEGLWLDIHARRCQRHEPVYRPILFIASCFGGLVIAKALHSTASKTSAYSYLRDATVGIIFLGTPFNGTPIQRQAQWLIAYGNLRREDTSCALVENLAAEETNAHLKELVDDFAISVNSANFSIPIHCFYETQKTNLAKKALPSSLAKYMHYNRFIVDKNSASLRGFQSTYLNCTHVMMNKFAPGTNQYDRVRNVVVGFVENSRNVLSKRSPAYDGIVLLYDLVEWALKCQPLLDRRSELETRHSFASPVPLDHPTWFTHTSIYPRQELWTKLRNILNAWNLSNSQPSTFAETKLRLLMRAQTIGSSLMMRTRNSKEKIQVSYGSKGKLEAANLS</sequence>
<evidence type="ECO:0000313" key="2">
    <source>
        <dbReference type="Proteomes" id="UP000826573"/>
    </source>
</evidence>